<feature type="transmembrane region" description="Helical" evidence="1">
    <location>
        <begin position="530"/>
        <end position="548"/>
    </location>
</feature>
<name>A0A917VCV2_9NOCA</name>
<keyword evidence="1" id="KW-0472">Membrane</keyword>
<keyword evidence="3" id="KW-1185">Reference proteome</keyword>
<dbReference type="RefSeq" id="WP_188830538.1">
    <property type="nucleotide sequence ID" value="NZ_BMMW01000004.1"/>
</dbReference>
<dbReference type="AlphaFoldDB" id="A0A917VCV2"/>
<dbReference type="Gene3D" id="3.40.50.300">
    <property type="entry name" value="P-loop containing nucleotide triphosphate hydrolases"/>
    <property type="match status" value="1"/>
</dbReference>
<feature type="transmembrane region" description="Helical" evidence="1">
    <location>
        <begin position="466"/>
        <end position="482"/>
    </location>
</feature>
<sequence length="636" mass="68934">MTGIEAAAARVAAGASVPVAKRLYLWWRPKSDWASIAGLADGLAAAVDQAEQQVQQELRAGPGAFMPVRFTTAAHQQRDGINSAEVNEIATYFDLLDQPRRLVVLGEPGAGKTVAATYLVRGLIQCRSELVAVTRRAAEPVPVRVNTAGWDGGQEFSAWLATRLELDYDLPGKVAAKMVKAGIILPVLDGLDEMDDDTTNGERARALLDRLNEREWALRPVVVLCRTSHFHHLTQAGDDNGLHGAATVDLDPLATDQPADYLARYQCRIGAKHPAWDRITAHLREHTDTSMAVTLRNPWMLGLTSTTLHRTPHTAAALLDCRTPDSVRTELFAAQVPAALAGTEDIEQFRDYTPDNVEKWLHTLAQHLKHRRDTDRNGTGIRLDEIWEIAGATRTRLLHILAVALMSGLATGLVFGLRFGPVLGLNLGLVGAIGFGVMFGVIVWLSKPPGASRIAWKVPTRTRWPTGLIFGIIAGFMFGIMTGTGAGLVAGLGVGLGVALVFGLTLGLSASRTDQLAMGTNARWLIRHDLRAAAFGGAMYGLGYGLAFGASDRLIGLQIGLLSGFLTALMFGPASGRFFASTLLFKITADFPSRPATFLNWARERGLLRVNATAYQFRHQTYQQWLLHRPDTANPG</sequence>
<reference evidence="2" key="1">
    <citation type="journal article" date="2014" name="Int. J. Syst. Evol. Microbiol.">
        <title>Complete genome sequence of Corynebacterium casei LMG S-19264T (=DSM 44701T), isolated from a smear-ripened cheese.</title>
        <authorList>
            <consortium name="US DOE Joint Genome Institute (JGI-PGF)"/>
            <person name="Walter F."/>
            <person name="Albersmeier A."/>
            <person name="Kalinowski J."/>
            <person name="Ruckert C."/>
        </authorList>
    </citation>
    <scope>NUCLEOTIDE SEQUENCE</scope>
    <source>
        <strain evidence="2">CGMCC 4.7278</strain>
    </source>
</reference>
<feature type="transmembrane region" description="Helical" evidence="1">
    <location>
        <begin position="397"/>
        <end position="417"/>
    </location>
</feature>
<proteinExistence type="predicted"/>
<accession>A0A917VCV2</accession>
<dbReference type="Proteomes" id="UP000612956">
    <property type="component" value="Unassembled WGS sequence"/>
</dbReference>
<gene>
    <name evidence="2" type="ORF">GCM10011591_39740</name>
</gene>
<dbReference type="InterPro" id="IPR027417">
    <property type="entry name" value="P-loop_NTPase"/>
</dbReference>
<dbReference type="SUPFAM" id="SSF52540">
    <property type="entry name" value="P-loop containing nucleoside triphosphate hydrolases"/>
    <property type="match status" value="1"/>
</dbReference>
<evidence type="ECO:0000256" key="1">
    <source>
        <dbReference type="SAM" id="Phobius"/>
    </source>
</evidence>
<organism evidence="2 3">
    <name type="scientific">Nocardia camponoti</name>
    <dbReference type="NCBI Taxonomy" id="1616106"/>
    <lineage>
        <taxon>Bacteria</taxon>
        <taxon>Bacillati</taxon>
        <taxon>Actinomycetota</taxon>
        <taxon>Actinomycetes</taxon>
        <taxon>Mycobacteriales</taxon>
        <taxon>Nocardiaceae</taxon>
        <taxon>Nocardia</taxon>
    </lineage>
</organism>
<evidence type="ECO:0000313" key="3">
    <source>
        <dbReference type="Proteomes" id="UP000612956"/>
    </source>
</evidence>
<comment type="caution">
    <text evidence="2">The sequence shown here is derived from an EMBL/GenBank/DDBJ whole genome shotgun (WGS) entry which is preliminary data.</text>
</comment>
<evidence type="ECO:0008006" key="4">
    <source>
        <dbReference type="Google" id="ProtNLM"/>
    </source>
</evidence>
<feature type="transmembrane region" description="Helical" evidence="1">
    <location>
        <begin position="554"/>
        <end position="572"/>
    </location>
</feature>
<dbReference type="EMBL" id="BMMW01000004">
    <property type="protein sequence ID" value="GGK63566.1"/>
    <property type="molecule type" value="Genomic_DNA"/>
</dbReference>
<keyword evidence="1" id="KW-0812">Transmembrane</keyword>
<reference evidence="2" key="2">
    <citation type="submission" date="2020-09" db="EMBL/GenBank/DDBJ databases">
        <authorList>
            <person name="Sun Q."/>
            <person name="Zhou Y."/>
        </authorList>
    </citation>
    <scope>NUCLEOTIDE SEQUENCE</scope>
    <source>
        <strain evidence="2">CGMCC 4.7278</strain>
    </source>
</reference>
<feature type="transmembrane region" description="Helical" evidence="1">
    <location>
        <begin position="488"/>
        <end position="509"/>
    </location>
</feature>
<evidence type="ECO:0000313" key="2">
    <source>
        <dbReference type="EMBL" id="GGK63566.1"/>
    </source>
</evidence>
<keyword evidence="1" id="KW-1133">Transmembrane helix</keyword>
<feature type="transmembrane region" description="Helical" evidence="1">
    <location>
        <begin position="423"/>
        <end position="445"/>
    </location>
</feature>
<protein>
    <recommendedName>
        <fullName evidence="4">NACHT domain-containing protein</fullName>
    </recommendedName>
</protein>